<evidence type="ECO:0000256" key="6">
    <source>
        <dbReference type="ARBA" id="ARBA00023128"/>
    </source>
</evidence>
<dbReference type="GO" id="GO:0015031">
    <property type="term" value="P:protein transport"/>
    <property type="evidence" value="ECO:0007669"/>
    <property type="project" value="UniProtKB-KW"/>
</dbReference>
<feature type="compositionally biased region" description="Basic and acidic residues" evidence="8">
    <location>
        <begin position="220"/>
        <end position="233"/>
    </location>
</feature>
<keyword evidence="5" id="KW-0653">Protein transport</keyword>
<evidence type="ECO:0000259" key="10">
    <source>
        <dbReference type="Pfam" id="PF17171"/>
    </source>
</evidence>
<dbReference type="GO" id="GO:0007005">
    <property type="term" value="P:mitochondrion organization"/>
    <property type="evidence" value="ECO:0007669"/>
    <property type="project" value="TreeGrafter"/>
</dbReference>
<keyword evidence="4" id="KW-1000">Mitochondrion outer membrane</keyword>
<dbReference type="CDD" id="cd03211">
    <property type="entry name" value="GST_C_Metaxin2"/>
    <property type="match status" value="1"/>
</dbReference>
<dbReference type="EMBL" id="IACF01004210">
    <property type="protein sequence ID" value="LAB69804.1"/>
    <property type="molecule type" value="mRNA"/>
</dbReference>
<keyword evidence="6" id="KW-0496">Mitochondrion</keyword>
<dbReference type="InterPro" id="IPR050931">
    <property type="entry name" value="Mito_Protein_Transport_Metaxin"/>
</dbReference>
<sequence>MCRLDYRKDERANAEYMSPSGRVPFIKAGAFVVAEMDPIISFVGHKNVTLTEHLDSSQKADMRAYMSLVNNVLGAAELYISWVHQETYDSVTYPRYGSVQPWPLNVILTRQRRRTVLRRLQLLGWKHKTLQEVYGEVDNCCRALSERLENQPFFFGNSPTELDAVVFGHLFTLLTTPLPDSSLASVVRSYPTLVTLCRNIDGEYFKKGVRETSSSGGRTSRNEGDGRTSRSEGDLAPSSGRTSRAEGDLTRSGQTSEGRAGVGRRVSTGSRNAGSNGDYDTLDDIAQERQL</sequence>
<evidence type="ECO:0000256" key="3">
    <source>
        <dbReference type="ARBA" id="ARBA00022448"/>
    </source>
</evidence>
<proteinExistence type="evidence at transcript level"/>
<dbReference type="PANTHER" id="PTHR12289:SF38">
    <property type="entry name" value="METAXIN-2"/>
    <property type="match status" value="1"/>
</dbReference>
<dbReference type="InterPro" id="IPR033468">
    <property type="entry name" value="Metaxin_GST"/>
</dbReference>
<feature type="region of interest" description="Disordered" evidence="8">
    <location>
        <begin position="208"/>
        <end position="291"/>
    </location>
</feature>
<keyword evidence="7" id="KW-0472">Membrane</keyword>
<evidence type="ECO:0000313" key="12">
    <source>
        <dbReference type="EMBL" id="LAC23776.1"/>
    </source>
</evidence>
<dbReference type="Pfam" id="PF10568">
    <property type="entry name" value="Tom37"/>
    <property type="match status" value="1"/>
</dbReference>
<organism evidence="11">
    <name type="scientific">Hirondellea gigas</name>
    <dbReference type="NCBI Taxonomy" id="1518452"/>
    <lineage>
        <taxon>Eukaryota</taxon>
        <taxon>Metazoa</taxon>
        <taxon>Ecdysozoa</taxon>
        <taxon>Arthropoda</taxon>
        <taxon>Crustacea</taxon>
        <taxon>Multicrustacea</taxon>
        <taxon>Malacostraca</taxon>
        <taxon>Eumalacostraca</taxon>
        <taxon>Peracarida</taxon>
        <taxon>Amphipoda</taxon>
        <taxon>Amphilochidea</taxon>
        <taxon>Lysianassida</taxon>
        <taxon>Lysianassidira</taxon>
        <taxon>Lysianassoidea</taxon>
        <taxon>Lysianassidae</taxon>
        <taxon>Hirondellea</taxon>
    </lineage>
</organism>
<evidence type="ECO:0000256" key="8">
    <source>
        <dbReference type="SAM" id="MobiDB-lite"/>
    </source>
</evidence>
<reference evidence="12" key="1">
    <citation type="submission" date="2017-11" db="EMBL/GenBank/DDBJ databases">
        <title>The sensing device of the deep-sea amphipod.</title>
        <authorList>
            <person name="Kobayashi H."/>
            <person name="Nagahama T."/>
            <person name="Arai W."/>
            <person name="Sasagawa Y."/>
            <person name="Umeda M."/>
            <person name="Hayashi T."/>
            <person name="Nikaido I."/>
            <person name="Watanabe H."/>
            <person name="Oguri K."/>
            <person name="Kitazato H."/>
            <person name="Fujioka K."/>
            <person name="Kido Y."/>
            <person name="Takami H."/>
        </authorList>
    </citation>
    <scope>NUCLEOTIDE SEQUENCE</scope>
    <source>
        <tissue evidence="12">Whole body</tissue>
    </source>
</reference>
<evidence type="ECO:0000256" key="5">
    <source>
        <dbReference type="ARBA" id="ARBA00022927"/>
    </source>
</evidence>
<evidence type="ECO:0000256" key="7">
    <source>
        <dbReference type="ARBA" id="ARBA00023136"/>
    </source>
</evidence>
<dbReference type="SUPFAM" id="SSF47616">
    <property type="entry name" value="GST C-terminal domain-like"/>
    <property type="match status" value="1"/>
</dbReference>
<keyword evidence="3" id="KW-0813">Transport</keyword>
<evidence type="ECO:0000259" key="9">
    <source>
        <dbReference type="Pfam" id="PF10568"/>
    </source>
</evidence>
<name>A0A2P2I705_9CRUS</name>
<dbReference type="PANTHER" id="PTHR12289">
    <property type="entry name" value="METAXIN RELATED"/>
    <property type="match status" value="1"/>
</dbReference>
<dbReference type="InterPro" id="IPR036282">
    <property type="entry name" value="Glutathione-S-Trfase_C_sf"/>
</dbReference>
<dbReference type="Pfam" id="PF17171">
    <property type="entry name" value="GST_C_6"/>
    <property type="match status" value="1"/>
</dbReference>
<comment type="similarity">
    <text evidence="2">Belongs to the metaxin family.</text>
</comment>
<reference evidence="11" key="2">
    <citation type="journal article" date="2018" name="Biosci. Biotechnol. Biochem.">
        <title>Polysaccharide hydrolase of the hadal zone amphipods Hirondellea gigas.</title>
        <authorList>
            <person name="Kobayashi H."/>
            <person name="Nagahama T."/>
            <person name="Arai W."/>
            <person name="Sasagawa Y."/>
            <person name="Umeda M."/>
            <person name="Hayashi T."/>
            <person name="Nikaido I."/>
            <person name="Watanabe H."/>
            <person name="Oguri K."/>
            <person name="Kitazato H."/>
            <person name="Fujioka K."/>
            <person name="Kido Y."/>
            <person name="Takami H."/>
        </authorList>
    </citation>
    <scope>NUCLEOTIDE SEQUENCE</scope>
    <source>
        <tissue evidence="11">Whole body</tissue>
    </source>
</reference>
<dbReference type="EMBL" id="IACT01004589">
    <property type="protein sequence ID" value="LAC23776.1"/>
    <property type="molecule type" value="mRNA"/>
</dbReference>
<dbReference type="GO" id="GO:0001401">
    <property type="term" value="C:SAM complex"/>
    <property type="evidence" value="ECO:0007669"/>
    <property type="project" value="InterPro"/>
</dbReference>
<feature type="domain" description="Metaxin glutathione S-transferase" evidence="10">
    <location>
        <begin position="138"/>
        <end position="200"/>
    </location>
</feature>
<feature type="domain" description="Mitochondrial outer membrane transport complex Sam37/metaxin N-terminal" evidence="9">
    <location>
        <begin position="12"/>
        <end position="113"/>
    </location>
</feature>
<dbReference type="InterPro" id="IPR019564">
    <property type="entry name" value="Sam37/metaxin_N"/>
</dbReference>
<evidence type="ECO:0000313" key="11">
    <source>
        <dbReference type="EMBL" id="LAB69804.1"/>
    </source>
</evidence>
<accession>A0A2P2I705</accession>
<evidence type="ECO:0000256" key="4">
    <source>
        <dbReference type="ARBA" id="ARBA00022787"/>
    </source>
</evidence>
<dbReference type="AlphaFoldDB" id="A0A2P2I705"/>
<protein>
    <submittedName>
        <fullName evidence="11">Metaxin-2</fullName>
    </submittedName>
</protein>
<evidence type="ECO:0000256" key="1">
    <source>
        <dbReference type="ARBA" id="ARBA00004294"/>
    </source>
</evidence>
<evidence type="ECO:0000256" key="2">
    <source>
        <dbReference type="ARBA" id="ARBA00009170"/>
    </source>
</evidence>
<comment type="subcellular location">
    <subcellularLocation>
        <location evidence="1">Mitochondrion outer membrane</location>
    </subcellularLocation>
</comment>